<proteinExistence type="predicted"/>
<organism evidence="1 2">
    <name type="scientific">Roseivirga thermotolerans</name>
    <dbReference type="NCBI Taxonomy" id="1758176"/>
    <lineage>
        <taxon>Bacteria</taxon>
        <taxon>Pseudomonadati</taxon>
        <taxon>Bacteroidota</taxon>
        <taxon>Cytophagia</taxon>
        <taxon>Cytophagales</taxon>
        <taxon>Roseivirgaceae</taxon>
        <taxon>Roseivirga</taxon>
    </lineage>
</organism>
<comment type="caution">
    <text evidence="1">The sequence shown here is derived from an EMBL/GenBank/DDBJ whole genome shotgun (WGS) entry which is preliminary data.</text>
</comment>
<evidence type="ECO:0000313" key="1">
    <source>
        <dbReference type="EMBL" id="GHE65098.1"/>
    </source>
</evidence>
<sequence>MGDQSTTVDAFLKSGDLKEAFNNYLEKMGLAKGQLDSIQYRELKRAFYGGVSSLLLITLNLPEGDEESFKVIDSIETQCQIFWESEVSNG</sequence>
<dbReference type="RefSeq" id="WP_189630136.1">
    <property type="nucleotide sequence ID" value="NZ_BNAG01000003.1"/>
</dbReference>
<reference evidence="2" key="1">
    <citation type="journal article" date="2019" name="Int. J. Syst. Evol. Microbiol.">
        <title>The Global Catalogue of Microorganisms (GCM) 10K type strain sequencing project: providing services to taxonomists for standard genome sequencing and annotation.</title>
        <authorList>
            <consortium name="The Broad Institute Genomics Platform"/>
            <consortium name="The Broad Institute Genome Sequencing Center for Infectious Disease"/>
            <person name="Wu L."/>
            <person name="Ma J."/>
        </authorList>
    </citation>
    <scope>NUCLEOTIDE SEQUENCE [LARGE SCALE GENOMIC DNA]</scope>
    <source>
        <strain evidence="2">CGMCC 1.15111</strain>
    </source>
</reference>
<gene>
    <name evidence="1" type="ORF">GCM10011340_20180</name>
</gene>
<dbReference type="Proteomes" id="UP000658258">
    <property type="component" value="Unassembled WGS sequence"/>
</dbReference>
<name>A0ABQ3I7Q8_9BACT</name>
<accession>A0ABQ3I7Q8</accession>
<keyword evidence="2" id="KW-1185">Reference proteome</keyword>
<dbReference type="EMBL" id="BNAG01000003">
    <property type="protein sequence ID" value="GHE65098.1"/>
    <property type="molecule type" value="Genomic_DNA"/>
</dbReference>
<evidence type="ECO:0000313" key="2">
    <source>
        <dbReference type="Proteomes" id="UP000658258"/>
    </source>
</evidence>
<protein>
    <submittedName>
        <fullName evidence="1">Uncharacterized protein</fullName>
    </submittedName>
</protein>